<dbReference type="InterPro" id="IPR025983">
    <property type="entry name" value="Cys_rich_CPCC"/>
</dbReference>
<sequence length="83" mass="9180">MDTLARVRCLCCGFKTLDIPDSLGLCPVCWWQDDGQDDSDADVVRGTVNGELSLAEARNNFQVYGAAHQRFVSHVRKPLAVEV</sequence>
<name>A0A7G8BMF9_9BACT</name>
<feature type="domain" description="Cysteine-rich CPCC" evidence="1">
    <location>
        <begin position="8"/>
        <end position="80"/>
    </location>
</feature>
<dbReference type="Pfam" id="PF14206">
    <property type="entry name" value="Cys_rich_CPCC"/>
    <property type="match status" value="1"/>
</dbReference>
<dbReference type="EMBL" id="CP060394">
    <property type="protein sequence ID" value="QNI33729.1"/>
    <property type="molecule type" value="Genomic_DNA"/>
</dbReference>
<gene>
    <name evidence="2" type="ORF">H7849_07355</name>
</gene>
<dbReference type="Proteomes" id="UP000515312">
    <property type="component" value="Chromosome"/>
</dbReference>
<dbReference type="KEGG" id="adin:H7849_07355"/>
<evidence type="ECO:0000313" key="3">
    <source>
        <dbReference type="Proteomes" id="UP000515312"/>
    </source>
</evidence>
<protein>
    <recommendedName>
        <fullName evidence="1">Cysteine-rich CPCC domain-containing protein</fullName>
    </recommendedName>
</protein>
<proteinExistence type="predicted"/>
<dbReference type="RefSeq" id="WP_186745335.1">
    <property type="nucleotide sequence ID" value="NZ_CP060394.1"/>
</dbReference>
<organism evidence="2 3">
    <name type="scientific">Alloacidobacterium dinghuense</name>
    <dbReference type="NCBI Taxonomy" id="2763107"/>
    <lineage>
        <taxon>Bacteria</taxon>
        <taxon>Pseudomonadati</taxon>
        <taxon>Acidobacteriota</taxon>
        <taxon>Terriglobia</taxon>
        <taxon>Terriglobales</taxon>
        <taxon>Acidobacteriaceae</taxon>
        <taxon>Alloacidobacterium</taxon>
    </lineage>
</organism>
<evidence type="ECO:0000259" key="1">
    <source>
        <dbReference type="Pfam" id="PF14206"/>
    </source>
</evidence>
<accession>A0A7G8BMF9</accession>
<keyword evidence="3" id="KW-1185">Reference proteome</keyword>
<evidence type="ECO:0000313" key="2">
    <source>
        <dbReference type="EMBL" id="QNI33729.1"/>
    </source>
</evidence>
<reference evidence="2 3" key="1">
    <citation type="submission" date="2020-08" db="EMBL/GenBank/DDBJ databases">
        <title>Edaphobacter telluris sp. nov. and Acidobacterium dinghuensis sp. nov., two acidobacteria isolated from forest soil.</title>
        <authorList>
            <person name="Fu J."/>
            <person name="Qiu L."/>
        </authorList>
    </citation>
    <scope>NUCLEOTIDE SEQUENCE [LARGE SCALE GENOMIC DNA]</scope>
    <source>
        <strain evidence="2">4Y35</strain>
    </source>
</reference>
<dbReference type="AlphaFoldDB" id="A0A7G8BMF9"/>